<sequence length="80" mass="8933">MQDRLANIFKKSEISLAPDAVIDQIAFEHFEDNDSPIEILKRTLCTSKCIQEVFICGVISGVCVTLNGYTESELNMHGEL</sequence>
<dbReference type="Proteomes" id="UP000005237">
    <property type="component" value="Unassembled WGS sequence"/>
</dbReference>
<dbReference type="EnsemblMetazoa" id="CJA34436.1">
    <property type="protein sequence ID" value="CJA34436.1"/>
    <property type="gene ID" value="WBGene00210283"/>
</dbReference>
<reference evidence="2" key="1">
    <citation type="submission" date="2010-08" db="EMBL/GenBank/DDBJ databases">
        <authorList>
            <consortium name="Caenorhabditis japonica Sequencing Consortium"/>
            <person name="Wilson R.K."/>
        </authorList>
    </citation>
    <scope>NUCLEOTIDE SEQUENCE [LARGE SCALE GENOMIC DNA]</scope>
    <source>
        <strain evidence="2">DF5081</strain>
    </source>
</reference>
<evidence type="ECO:0000313" key="1">
    <source>
        <dbReference type="EnsemblMetazoa" id="CJA34436.1"/>
    </source>
</evidence>
<proteinExistence type="predicted"/>
<protein>
    <submittedName>
        <fullName evidence="1">Uncharacterized protein</fullName>
    </submittedName>
</protein>
<dbReference type="AlphaFoldDB" id="A0A8R1EE80"/>
<accession>A0A8R1EE80</accession>
<name>A0A8R1EE80_CAEJA</name>
<evidence type="ECO:0000313" key="2">
    <source>
        <dbReference type="Proteomes" id="UP000005237"/>
    </source>
</evidence>
<organism evidence="1 2">
    <name type="scientific">Caenorhabditis japonica</name>
    <dbReference type="NCBI Taxonomy" id="281687"/>
    <lineage>
        <taxon>Eukaryota</taxon>
        <taxon>Metazoa</taxon>
        <taxon>Ecdysozoa</taxon>
        <taxon>Nematoda</taxon>
        <taxon>Chromadorea</taxon>
        <taxon>Rhabditida</taxon>
        <taxon>Rhabditina</taxon>
        <taxon>Rhabditomorpha</taxon>
        <taxon>Rhabditoidea</taxon>
        <taxon>Rhabditidae</taxon>
        <taxon>Peloderinae</taxon>
        <taxon>Caenorhabditis</taxon>
    </lineage>
</organism>
<keyword evidence="2" id="KW-1185">Reference proteome</keyword>
<reference evidence="1" key="2">
    <citation type="submission" date="2022-06" db="UniProtKB">
        <authorList>
            <consortium name="EnsemblMetazoa"/>
        </authorList>
    </citation>
    <scope>IDENTIFICATION</scope>
    <source>
        <strain evidence="1">DF5081</strain>
    </source>
</reference>